<keyword evidence="1" id="KW-0472">Membrane</keyword>
<evidence type="ECO:0000313" key="2">
    <source>
        <dbReference type="EMBL" id="MBB0231875.1"/>
    </source>
</evidence>
<feature type="transmembrane region" description="Helical" evidence="1">
    <location>
        <begin position="91"/>
        <end position="110"/>
    </location>
</feature>
<dbReference type="Proteomes" id="UP000530234">
    <property type="component" value="Unassembled WGS sequence"/>
</dbReference>
<gene>
    <name evidence="2" type="ORF">FOE67_20825</name>
</gene>
<keyword evidence="3" id="KW-1185">Reference proteome</keyword>
<dbReference type="Pfam" id="PF11377">
    <property type="entry name" value="DUF3180"/>
    <property type="match status" value="1"/>
</dbReference>
<evidence type="ECO:0000256" key="1">
    <source>
        <dbReference type="SAM" id="Phobius"/>
    </source>
</evidence>
<organism evidence="2 3">
    <name type="scientific">Streptomyces calidiresistens</name>
    <dbReference type="NCBI Taxonomy" id="1485586"/>
    <lineage>
        <taxon>Bacteria</taxon>
        <taxon>Bacillati</taxon>
        <taxon>Actinomycetota</taxon>
        <taxon>Actinomycetes</taxon>
        <taxon>Kitasatosporales</taxon>
        <taxon>Streptomycetaceae</taxon>
        <taxon>Streptomyces</taxon>
    </lineage>
</organism>
<feature type="transmembrane region" description="Helical" evidence="1">
    <location>
        <begin position="38"/>
        <end position="58"/>
    </location>
</feature>
<keyword evidence="1" id="KW-0812">Transmembrane</keyword>
<accession>A0A7W3XY83</accession>
<feature type="transmembrane region" description="Helical" evidence="1">
    <location>
        <begin position="122"/>
        <end position="142"/>
    </location>
</feature>
<sequence length="166" mass="17343">MNHLRVGVLVLIFVAATGLAWAGSGLWDARGTLPAVPWPAPVVFGMLAGLLFAMALSLRSRLRARRERRPGARPVDPLGATRAVMLGQASALVSALVGGLYGGLGIFLLLEYTDVPARRDQALYAGLTVLAAAAVCAAALFLQRVCRLRGDEPEENGNGGPLGSPM</sequence>
<dbReference type="InterPro" id="IPR021517">
    <property type="entry name" value="DUF3180"/>
</dbReference>
<evidence type="ECO:0000313" key="3">
    <source>
        <dbReference type="Proteomes" id="UP000530234"/>
    </source>
</evidence>
<dbReference type="RefSeq" id="WP_182666429.1">
    <property type="nucleotide sequence ID" value="NZ_VKHS01000663.1"/>
</dbReference>
<reference evidence="3" key="1">
    <citation type="submission" date="2019-10" db="EMBL/GenBank/DDBJ databases">
        <title>Streptomyces sp. nov., a novel actinobacterium isolated from alkaline environment.</title>
        <authorList>
            <person name="Golinska P."/>
        </authorList>
    </citation>
    <scope>NUCLEOTIDE SEQUENCE [LARGE SCALE GENOMIC DNA]</scope>
    <source>
        <strain evidence="3">DSM 42108</strain>
    </source>
</reference>
<keyword evidence="1" id="KW-1133">Transmembrane helix</keyword>
<name>A0A7W3XY83_9ACTN</name>
<proteinExistence type="predicted"/>
<dbReference type="EMBL" id="VKHS01000663">
    <property type="protein sequence ID" value="MBB0231875.1"/>
    <property type="molecule type" value="Genomic_DNA"/>
</dbReference>
<protein>
    <submittedName>
        <fullName evidence="2">DUF3180 family protein</fullName>
    </submittedName>
</protein>
<dbReference type="AlphaFoldDB" id="A0A7W3XY83"/>
<comment type="caution">
    <text evidence="2">The sequence shown here is derived from an EMBL/GenBank/DDBJ whole genome shotgun (WGS) entry which is preliminary data.</text>
</comment>